<comment type="caution">
    <text evidence="10">The sequence shown here is derived from an EMBL/GenBank/DDBJ whole genome shotgun (WGS) entry which is preliminary data.</text>
</comment>
<keyword evidence="4" id="KW-0547">Nucleotide-binding</keyword>
<organism evidence="10 11">
    <name type="scientific">Candidatus Beckwithbacteria bacterium RBG_13_42_9</name>
    <dbReference type="NCBI Taxonomy" id="1797457"/>
    <lineage>
        <taxon>Bacteria</taxon>
        <taxon>Candidatus Beckwithiibacteriota</taxon>
    </lineage>
</organism>
<name>A0A1F5E3V7_9BACT</name>
<evidence type="ECO:0000256" key="6">
    <source>
        <dbReference type="ARBA" id="ARBA00022917"/>
    </source>
</evidence>
<dbReference type="PANTHER" id="PTHR43740:SF2">
    <property type="entry name" value="LEUCINE--TRNA LIGASE, MITOCHONDRIAL"/>
    <property type="match status" value="1"/>
</dbReference>
<evidence type="ECO:0000256" key="2">
    <source>
        <dbReference type="ARBA" id="ARBA00013164"/>
    </source>
</evidence>
<dbReference type="Pfam" id="PF08264">
    <property type="entry name" value="Anticodon_1"/>
    <property type="match status" value="1"/>
</dbReference>
<keyword evidence="7" id="KW-0030">Aminoacyl-tRNA synthetase</keyword>
<proteinExistence type="inferred from homology"/>
<dbReference type="InterPro" id="IPR002302">
    <property type="entry name" value="Leu-tRNA-ligase"/>
</dbReference>
<evidence type="ECO:0000256" key="7">
    <source>
        <dbReference type="ARBA" id="ARBA00023146"/>
    </source>
</evidence>
<dbReference type="GO" id="GO:0005829">
    <property type="term" value="C:cytosol"/>
    <property type="evidence" value="ECO:0007669"/>
    <property type="project" value="TreeGrafter"/>
</dbReference>
<evidence type="ECO:0000256" key="5">
    <source>
        <dbReference type="ARBA" id="ARBA00022840"/>
    </source>
</evidence>
<comment type="catalytic activity">
    <reaction evidence="8">
        <text>tRNA(Leu) + L-leucine + ATP = L-leucyl-tRNA(Leu) + AMP + diphosphate</text>
        <dbReference type="Rhea" id="RHEA:11688"/>
        <dbReference type="Rhea" id="RHEA-COMP:9613"/>
        <dbReference type="Rhea" id="RHEA-COMP:9622"/>
        <dbReference type="ChEBI" id="CHEBI:30616"/>
        <dbReference type="ChEBI" id="CHEBI:33019"/>
        <dbReference type="ChEBI" id="CHEBI:57427"/>
        <dbReference type="ChEBI" id="CHEBI:78442"/>
        <dbReference type="ChEBI" id="CHEBI:78494"/>
        <dbReference type="ChEBI" id="CHEBI:456215"/>
        <dbReference type="EC" id="6.1.1.4"/>
    </reaction>
</comment>
<evidence type="ECO:0000259" key="9">
    <source>
        <dbReference type="Pfam" id="PF08264"/>
    </source>
</evidence>
<dbReference type="GO" id="GO:0005524">
    <property type="term" value="F:ATP binding"/>
    <property type="evidence" value="ECO:0007669"/>
    <property type="project" value="UniProtKB-KW"/>
</dbReference>
<evidence type="ECO:0000313" key="10">
    <source>
        <dbReference type="EMBL" id="OGD61990.1"/>
    </source>
</evidence>
<evidence type="ECO:0000256" key="8">
    <source>
        <dbReference type="ARBA" id="ARBA00047469"/>
    </source>
</evidence>
<reference evidence="10 11" key="1">
    <citation type="journal article" date="2016" name="Nat. Commun.">
        <title>Thousands of microbial genomes shed light on interconnected biogeochemical processes in an aquifer system.</title>
        <authorList>
            <person name="Anantharaman K."/>
            <person name="Brown C.T."/>
            <person name="Hug L.A."/>
            <person name="Sharon I."/>
            <person name="Castelle C.J."/>
            <person name="Probst A.J."/>
            <person name="Thomas B.C."/>
            <person name="Singh A."/>
            <person name="Wilkins M.J."/>
            <person name="Karaoz U."/>
            <person name="Brodie E.L."/>
            <person name="Williams K.H."/>
            <person name="Hubbard S.S."/>
            <person name="Banfield J.F."/>
        </authorList>
    </citation>
    <scope>NUCLEOTIDE SEQUENCE [LARGE SCALE GENOMIC DNA]</scope>
</reference>
<keyword evidence="5" id="KW-0067">ATP-binding</keyword>
<protein>
    <recommendedName>
        <fullName evidence="2">leucine--tRNA ligase</fullName>
        <ecNumber evidence="2">6.1.1.4</ecNumber>
    </recommendedName>
</protein>
<evidence type="ECO:0000313" key="11">
    <source>
        <dbReference type="Proteomes" id="UP000177006"/>
    </source>
</evidence>
<dbReference type="GO" id="GO:0004823">
    <property type="term" value="F:leucine-tRNA ligase activity"/>
    <property type="evidence" value="ECO:0007669"/>
    <property type="project" value="UniProtKB-EC"/>
</dbReference>
<dbReference type="InterPro" id="IPR009080">
    <property type="entry name" value="tRNAsynth_Ia_anticodon-bd"/>
</dbReference>
<sequence length="241" mass="27241">MQRFVKKVYRLSLAAIQNPIGKEDEMIWKNLEQLTQKMADDLAKFKYNTAIAKLMEFVNLWSDNQAKVGSSTRGESGPKAHQPLAEAFGRKVVARIALLLAPLAPHMAEEIYQETRSKLQEASCKRQENENLKLETCSLKQFSSVHQQLWPKVQSEALEEETVKIVIQVNGKKRGEIKVQSAHLRQACLPARQGFGGQAKLKAQGEVEKLAKENEKVQTYLQGQQIKKTVFVPGRLINFVV</sequence>
<accession>A0A1F5E3V7</accession>
<dbReference type="Gene3D" id="3.10.20.590">
    <property type="match status" value="1"/>
</dbReference>
<dbReference type="AlphaFoldDB" id="A0A1F5E3V7"/>
<dbReference type="Gene3D" id="1.10.730.10">
    <property type="entry name" value="Isoleucyl-tRNA Synthetase, Domain 1"/>
    <property type="match status" value="1"/>
</dbReference>
<evidence type="ECO:0000256" key="4">
    <source>
        <dbReference type="ARBA" id="ARBA00022741"/>
    </source>
</evidence>
<dbReference type="GO" id="GO:0006429">
    <property type="term" value="P:leucyl-tRNA aminoacylation"/>
    <property type="evidence" value="ECO:0007669"/>
    <property type="project" value="InterPro"/>
</dbReference>
<dbReference type="STRING" id="1797457.A2160_01700"/>
<keyword evidence="3" id="KW-0436">Ligase</keyword>
<evidence type="ECO:0000256" key="1">
    <source>
        <dbReference type="ARBA" id="ARBA00005594"/>
    </source>
</evidence>
<dbReference type="InterPro" id="IPR013155">
    <property type="entry name" value="M/V/L/I-tRNA-synth_anticd-bd"/>
</dbReference>
<dbReference type="PANTHER" id="PTHR43740">
    <property type="entry name" value="LEUCYL-TRNA SYNTHETASE"/>
    <property type="match status" value="1"/>
</dbReference>
<keyword evidence="6" id="KW-0648">Protein biosynthesis</keyword>
<gene>
    <name evidence="10" type="ORF">A2160_01700</name>
</gene>
<dbReference type="EMBL" id="MEZK01000028">
    <property type="protein sequence ID" value="OGD61990.1"/>
    <property type="molecule type" value="Genomic_DNA"/>
</dbReference>
<evidence type="ECO:0000256" key="3">
    <source>
        <dbReference type="ARBA" id="ARBA00022598"/>
    </source>
</evidence>
<dbReference type="EC" id="6.1.1.4" evidence="2"/>
<feature type="domain" description="Methionyl/Valyl/Leucyl/Isoleucyl-tRNA synthetase anticodon-binding" evidence="9">
    <location>
        <begin position="24"/>
        <end position="181"/>
    </location>
</feature>
<comment type="similarity">
    <text evidence="1">Belongs to the class-I aminoacyl-tRNA synthetase family.</text>
</comment>
<dbReference type="Proteomes" id="UP000177006">
    <property type="component" value="Unassembled WGS sequence"/>
</dbReference>
<dbReference type="SUPFAM" id="SSF47323">
    <property type="entry name" value="Anticodon-binding domain of a subclass of class I aminoacyl-tRNA synthetases"/>
    <property type="match status" value="1"/>
</dbReference>